<dbReference type="AlphaFoldDB" id="A0A450U1F8"/>
<evidence type="ECO:0008006" key="2">
    <source>
        <dbReference type="Google" id="ProtNLM"/>
    </source>
</evidence>
<sequence length="105" mass="12383">MAHKDIIGKETIRRLAMDLATHLLELPIEPDSLEVLPTEHLRIEDRRADLVVKLRERGREPFLLHIEIQNNNDATMALRMMRYMTDILLAWPELSIERYLRAGRI</sequence>
<reference evidence="1" key="1">
    <citation type="submission" date="2019-02" db="EMBL/GenBank/DDBJ databases">
        <authorList>
            <person name="Gruber-Vodicka R. H."/>
            <person name="Seah K. B. B."/>
        </authorList>
    </citation>
    <scope>NUCLEOTIDE SEQUENCE</scope>
    <source>
        <strain evidence="1">BECK_BZ131</strain>
    </source>
</reference>
<name>A0A450U1F8_9GAMM</name>
<evidence type="ECO:0000313" key="1">
    <source>
        <dbReference type="EMBL" id="VFJ76274.1"/>
    </source>
</evidence>
<proteinExistence type="predicted"/>
<accession>A0A450U1F8</accession>
<organism evidence="1">
    <name type="scientific">Candidatus Kentrum sp. FW</name>
    <dbReference type="NCBI Taxonomy" id="2126338"/>
    <lineage>
        <taxon>Bacteria</taxon>
        <taxon>Pseudomonadati</taxon>
        <taxon>Pseudomonadota</taxon>
        <taxon>Gammaproteobacteria</taxon>
        <taxon>Candidatus Kentrum</taxon>
    </lineage>
</organism>
<protein>
    <recommendedName>
        <fullName evidence="2">Transposase, YhgA-like</fullName>
    </recommendedName>
</protein>
<gene>
    <name evidence="1" type="ORF">BECKFW1821C_GA0114237_11024</name>
</gene>
<dbReference type="EMBL" id="CAADFE010000102">
    <property type="protein sequence ID" value="VFJ76274.1"/>
    <property type="molecule type" value="Genomic_DNA"/>
</dbReference>